<reference evidence="1 2" key="1">
    <citation type="journal article" date="2014" name="Front. Microbiol.">
        <title>Population and genomic analysis of the genus Halorubrum.</title>
        <authorList>
            <person name="Fullmer M.S."/>
            <person name="Soucy S.M."/>
            <person name="Swithers K.S."/>
            <person name="Makkay A.M."/>
            <person name="Wheeler R."/>
            <person name="Ventosa A."/>
            <person name="Gogarten J.P."/>
            <person name="Papke R.T."/>
        </authorList>
    </citation>
    <scope>NUCLEOTIDE SEQUENCE [LARGE SCALE GENOMIC DNA]</scope>
    <source>
        <strain evidence="1 2">LD3</strain>
    </source>
</reference>
<gene>
    <name evidence="1" type="ORF">DJ83_14470</name>
</gene>
<dbReference type="AlphaFoldDB" id="A0A256IRI4"/>
<evidence type="ECO:0000313" key="1">
    <source>
        <dbReference type="EMBL" id="OYR58752.1"/>
    </source>
</evidence>
<evidence type="ECO:0000313" key="2">
    <source>
        <dbReference type="Proteomes" id="UP000216409"/>
    </source>
</evidence>
<dbReference type="Proteomes" id="UP000216409">
    <property type="component" value="Unassembled WGS sequence"/>
</dbReference>
<name>A0A256IRI4_HALEZ</name>
<accession>A0A256IRI4</accession>
<proteinExistence type="predicted"/>
<dbReference type="RefSeq" id="WP_094580446.1">
    <property type="nucleotide sequence ID" value="NZ_NHOW01000167.1"/>
</dbReference>
<organism evidence="1 2">
    <name type="scientific">Halorubrum ezzemoulense</name>
    <name type="common">Halorubrum chaoviator</name>
    <dbReference type="NCBI Taxonomy" id="337243"/>
    <lineage>
        <taxon>Archaea</taxon>
        <taxon>Methanobacteriati</taxon>
        <taxon>Methanobacteriota</taxon>
        <taxon>Stenosarchaea group</taxon>
        <taxon>Halobacteria</taxon>
        <taxon>Halobacteriales</taxon>
        <taxon>Haloferacaceae</taxon>
        <taxon>Halorubrum</taxon>
    </lineage>
</organism>
<comment type="caution">
    <text evidence="1">The sequence shown here is derived from an EMBL/GenBank/DDBJ whole genome shotgun (WGS) entry which is preliminary data.</text>
</comment>
<dbReference type="EMBL" id="NHOW01000167">
    <property type="protein sequence ID" value="OYR58752.1"/>
    <property type="molecule type" value="Genomic_DNA"/>
</dbReference>
<sequence>MSGDLVELPVEVEVTPERYGTLRSVNVVAGGNIPPELDTQEWRLEEISVESHVRNRIAVSAIDKTTRIGIVRVSPDTLEWEFIEEGAEVSN</sequence>
<protein>
    <submittedName>
        <fullName evidence="1">Uncharacterized protein</fullName>
    </submittedName>
</protein>